<dbReference type="NCBIfam" id="TIGR01345">
    <property type="entry name" value="malate_syn_G"/>
    <property type="match status" value="1"/>
</dbReference>
<evidence type="ECO:0000256" key="2">
    <source>
        <dbReference type="ARBA" id="ARBA00022435"/>
    </source>
</evidence>
<dbReference type="HAMAP" id="MF_00641">
    <property type="entry name" value="Malate_synth_G"/>
    <property type="match status" value="1"/>
</dbReference>
<keyword evidence="6 10" id="KW-0479">Metal-binding</keyword>
<dbReference type="Pfam" id="PF20659">
    <property type="entry name" value="MS_C"/>
    <property type="match status" value="1"/>
</dbReference>
<evidence type="ECO:0000256" key="5">
    <source>
        <dbReference type="ARBA" id="ARBA00022679"/>
    </source>
</evidence>
<dbReference type="InterPro" id="IPR011076">
    <property type="entry name" value="Malate_synth_sf"/>
</dbReference>
<dbReference type="Gene3D" id="1.20.1220.12">
    <property type="entry name" value="Malate synthase, domain III"/>
    <property type="match status" value="1"/>
</dbReference>
<evidence type="ECO:0000256" key="6">
    <source>
        <dbReference type="ARBA" id="ARBA00022723"/>
    </source>
</evidence>
<evidence type="ECO:0000256" key="11">
    <source>
        <dbReference type="NCBIfam" id="TIGR01345"/>
    </source>
</evidence>
<accession>A0ABT3MXE3</accession>
<evidence type="ECO:0000259" key="14">
    <source>
        <dbReference type="Pfam" id="PF20658"/>
    </source>
</evidence>
<dbReference type="Pfam" id="PF01274">
    <property type="entry name" value="MS_TIM-barrel"/>
    <property type="match status" value="1"/>
</dbReference>
<comment type="cofactor">
    <cofactor evidence="1 10">
        <name>Mg(2+)</name>
        <dbReference type="ChEBI" id="CHEBI:18420"/>
    </cofactor>
</comment>
<dbReference type="Proteomes" id="UP001209854">
    <property type="component" value="Unassembled WGS sequence"/>
</dbReference>
<evidence type="ECO:0000313" key="17">
    <source>
        <dbReference type="Proteomes" id="UP001209854"/>
    </source>
</evidence>
<comment type="subunit">
    <text evidence="10">Monomer.</text>
</comment>
<feature type="binding site" evidence="10">
    <location>
        <position position="345"/>
    </location>
    <ligand>
        <name>glyoxylate</name>
        <dbReference type="ChEBI" id="CHEBI:36655"/>
    </ligand>
</feature>
<feature type="binding site" evidence="10">
    <location>
        <position position="127"/>
    </location>
    <ligand>
        <name>acetyl-CoA</name>
        <dbReference type="ChEBI" id="CHEBI:57288"/>
    </ligand>
</feature>
<feature type="binding site" evidence="10">
    <location>
        <position position="439"/>
    </location>
    <ligand>
        <name>glyoxylate</name>
        <dbReference type="ChEBI" id="CHEBI:36655"/>
    </ligand>
</feature>
<comment type="similarity">
    <text evidence="10 12">Belongs to the malate synthase family. GlcB subfamily.</text>
</comment>
<feature type="domain" description="Malate synthase G alpha-beta insertion" evidence="14">
    <location>
        <begin position="165"/>
        <end position="240"/>
    </location>
</feature>
<evidence type="ECO:0000256" key="4">
    <source>
        <dbReference type="ARBA" id="ARBA00022532"/>
    </source>
</evidence>
<dbReference type="InterPro" id="IPR006253">
    <property type="entry name" value="Malate_synthG"/>
</dbReference>
<dbReference type="EC" id="2.3.3.9" evidence="10 11"/>
<comment type="caution">
    <text evidence="16">The sequence shown here is derived from an EMBL/GenBank/DDBJ whole genome shotgun (WGS) entry which is preliminary data.</text>
</comment>
<dbReference type="PANTHER" id="PTHR42739">
    <property type="entry name" value="MALATE SYNTHASE G"/>
    <property type="match status" value="1"/>
</dbReference>
<feature type="binding site" evidence="10">
    <location>
        <position position="548"/>
    </location>
    <ligand>
        <name>acetyl-CoA</name>
        <dbReference type="ChEBI" id="CHEBI:57288"/>
    </ligand>
</feature>
<dbReference type="InterPro" id="IPR048355">
    <property type="entry name" value="MS_C"/>
</dbReference>
<feature type="active site" description="Proton acceptor" evidence="10">
    <location>
        <position position="345"/>
    </location>
</feature>
<dbReference type="RefSeq" id="WP_262563799.1">
    <property type="nucleotide sequence ID" value="NZ_JAPFCC010000001.1"/>
</dbReference>
<feature type="binding site" evidence="10">
    <location>
        <position position="467"/>
    </location>
    <ligand>
        <name>Mg(2+)</name>
        <dbReference type="ChEBI" id="CHEBI:18420"/>
    </ligand>
</feature>
<evidence type="ECO:0000256" key="10">
    <source>
        <dbReference type="HAMAP-Rule" id="MF_00641"/>
    </source>
</evidence>
<dbReference type="InterPro" id="IPR048357">
    <property type="entry name" value="MSG_insertion"/>
</dbReference>
<comment type="function">
    <text evidence="10">Involved in the glycolate utilization. Catalyzes the condensation and subsequent hydrolysis of acetyl-coenzyme A (acetyl-CoA) and glyoxylate to form malate and CoA.</text>
</comment>
<keyword evidence="16" id="KW-0012">Acyltransferase</keyword>
<sequence>MAPQIHSDQGYKSRCRLFVDTPLIHFIEKELLPGSGVSVETFYESLTTLVQEFGKTNRALLKKRLDYKGQIDQWHKDRREQGIAFDAGAFEQFLRDTGYIVEAPDQVKVTTSGVDPELANIAGPQLVVPVKNARFALNAANARWGSLYDALYGTDVIPGEAGKGYNAERGEQVIRYARNLLDELFPLQQGSHHDASCYRVMDNGFAIELSSGAMTTLANPDAFKGFQGAADSPSAILLKNNGLHIEIQIDPEHPVGRTDKAYVKDVVLESAITAIQDFEDSVAAVDAEDKAEVYRNMLGLYKGNLSAEFQKGGRTLLRTLEKDREYRSLSGESFRLLGRSTLLIRNVGHLMTTPAVLDEYCCEIPEGILDTLVTAVIARYDLNKKASDPIRNSRTGSVYIVKPKMQGPEEVAFCSQLFARTEQLTGLVKNTLKMGIMDEEHRTTLNLKACIAAASERVIFINTGFLDRTGSEMHVNMEAGPMVPKTEMKHQQWIRSYEDWNVDIGLQSGLSGHAQIGKGMWAMPDAMADMLETKVAHPQAGANCAWVPSPTAATLHAIHYHRVKVTDVQQSLEGRHTSFSDLLQVPVMEASEPLHSDTIHRELENNAQGILGYVVRWIDQGVGCSKVPDINNVNLMEDRATLRISAQHMANWLHFGICSEHQVREVFNRMAAIVDRQNADTEGYTPMCADLNNSTAFRAALSLVLKGLVQPSGYTEPLLHKYRYRLKHDRDLSSIVSLCRSAKEAVAEI</sequence>
<comment type="caution">
    <text evidence="10">Lacks conserved residue(s) required for the propagation of feature annotation.</text>
</comment>
<feature type="binding site" evidence="10">
    <location>
        <position position="318"/>
    </location>
    <ligand>
        <name>acetyl-CoA</name>
        <dbReference type="ChEBI" id="CHEBI:57288"/>
    </ligand>
</feature>
<feature type="binding site" evidence="10">
    <location>
        <begin position="464"/>
        <end position="467"/>
    </location>
    <ligand>
        <name>glyoxylate</name>
        <dbReference type="ChEBI" id="CHEBI:36655"/>
    </ligand>
</feature>
<feature type="binding site" evidence="10">
    <location>
        <position position="281"/>
    </location>
    <ligand>
        <name>acetyl-CoA</name>
        <dbReference type="ChEBI" id="CHEBI:57288"/>
    </ligand>
</feature>
<comment type="pathway">
    <text evidence="10 12">Carbohydrate metabolism; glyoxylate cycle; (S)-malate from isocitrate: step 2/2.</text>
</comment>
<dbReference type="GO" id="GO:0004474">
    <property type="term" value="F:malate synthase activity"/>
    <property type="evidence" value="ECO:0007669"/>
    <property type="project" value="UniProtKB-EC"/>
</dbReference>
<evidence type="ECO:0000256" key="9">
    <source>
        <dbReference type="ARBA" id="ARBA00047918"/>
    </source>
</evidence>
<dbReference type="Pfam" id="PF20658">
    <property type="entry name" value="MSG_insertion"/>
    <property type="match status" value="1"/>
</dbReference>
<comment type="catalytic activity">
    <reaction evidence="9 10 12">
        <text>glyoxylate + acetyl-CoA + H2O = (S)-malate + CoA + H(+)</text>
        <dbReference type="Rhea" id="RHEA:18181"/>
        <dbReference type="ChEBI" id="CHEBI:15377"/>
        <dbReference type="ChEBI" id="CHEBI:15378"/>
        <dbReference type="ChEBI" id="CHEBI:15589"/>
        <dbReference type="ChEBI" id="CHEBI:36655"/>
        <dbReference type="ChEBI" id="CHEBI:57287"/>
        <dbReference type="ChEBI" id="CHEBI:57288"/>
        <dbReference type="EC" id="2.3.3.9"/>
    </reaction>
</comment>
<organism evidence="16 17">
    <name type="scientific">Endozoicomonas gorgoniicola</name>
    <dbReference type="NCBI Taxonomy" id="1234144"/>
    <lineage>
        <taxon>Bacteria</taxon>
        <taxon>Pseudomonadati</taxon>
        <taxon>Pseudomonadota</taxon>
        <taxon>Gammaproteobacteria</taxon>
        <taxon>Oceanospirillales</taxon>
        <taxon>Endozoicomonadaceae</taxon>
        <taxon>Endozoicomonas</taxon>
    </lineage>
</organism>
<evidence type="ECO:0000259" key="13">
    <source>
        <dbReference type="Pfam" id="PF01274"/>
    </source>
</evidence>
<keyword evidence="4 10" id="KW-0816">Tricarboxylic acid cycle</keyword>
<evidence type="ECO:0000256" key="12">
    <source>
        <dbReference type="RuleBase" id="RU003572"/>
    </source>
</evidence>
<keyword evidence="5 10" id="KW-0808">Transferase</keyword>
<feature type="domain" description="Malate synthase C-terminal" evidence="15">
    <location>
        <begin position="599"/>
        <end position="702"/>
    </location>
</feature>
<keyword evidence="7 10" id="KW-0460">Magnesium</keyword>
<dbReference type="PANTHER" id="PTHR42739:SF1">
    <property type="entry name" value="MALATE SYNTHASE G"/>
    <property type="match status" value="1"/>
</dbReference>
<evidence type="ECO:0000313" key="16">
    <source>
        <dbReference type="EMBL" id="MCW7554063.1"/>
    </source>
</evidence>
<evidence type="ECO:0000256" key="8">
    <source>
        <dbReference type="ARBA" id="ARBA00023097"/>
    </source>
</evidence>
<feature type="binding site" evidence="10">
    <location>
        <begin position="134"/>
        <end position="135"/>
    </location>
    <ligand>
        <name>acetyl-CoA</name>
        <dbReference type="ChEBI" id="CHEBI:57288"/>
    </ligand>
</feature>
<keyword evidence="3 10" id="KW-0963">Cytoplasm</keyword>
<dbReference type="InterPro" id="IPR001465">
    <property type="entry name" value="Malate_synthase_TIM"/>
</dbReference>
<reference evidence="16 17" key="1">
    <citation type="submission" date="2022-10" db="EMBL/GenBank/DDBJ databases">
        <title>High-quality genome sequences of two octocoral-associated bacteria, Endozoicomonas euniceicola EF212 and Endozoicomonas gorgoniicola PS125.</title>
        <authorList>
            <person name="Chiou Y.-J."/>
            <person name="Chen Y.-H."/>
        </authorList>
    </citation>
    <scope>NUCLEOTIDE SEQUENCE [LARGE SCALE GENOMIC DNA]</scope>
    <source>
        <strain evidence="16 17">PS125</strain>
    </source>
</reference>
<keyword evidence="2 10" id="KW-0329">Glyoxylate bypass</keyword>
<evidence type="ECO:0000256" key="7">
    <source>
        <dbReference type="ARBA" id="ARBA00022842"/>
    </source>
</evidence>
<keyword evidence="17" id="KW-1185">Reference proteome</keyword>
<keyword evidence="8 10" id="KW-0558">Oxidation</keyword>
<dbReference type="NCBIfam" id="NF002825">
    <property type="entry name" value="PRK02999.1"/>
    <property type="match status" value="1"/>
</dbReference>
<dbReference type="InterPro" id="IPR044856">
    <property type="entry name" value="Malate_synth_C_sf"/>
</dbReference>
<evidence type="ECO:0000256" key="3">
    <source>
        <dbReference type="ARBA" id="ARBA00022490"/>
    </source>
</evidence>
<dbReference type="EMBL" id="JAPFCC010000001">
    <property type="protein sequence ID" value="MCW7554063.1"/>
    <property type="molecule type" value="Genomic_DNA"/>
</dbReference>
<evidence type="ECO:0000256" key="1">
    <source>
        <dbReference type="ARBA" id="ARBA00001946"/>
    </source>
</evidence>
<protein>
    <recommendedName>
        <fullName evidence="10 11">Malate synthase G</fullName>
        <ecNumber evidence="10 11">2.3.3.9</ecNumber>
    </recommendedName>
</protein>
<feature type="modified residue" description="Cysteine sulfenic acid (-SOH)" evidence="10">
    <location>
        <position position="624"/>
    </location>
</feature>
<evidence type="ECO:0000259" key="15">
    <source>
        <dbReference type="Pfam" id="PF20659"/>
    </source>
</evidence>
<comment type="subcellular location">
    <subcellularLocation>
        <location evidence="10 12">Cytoplasm</location>
    </subcellularLocation>
</comment>
<proteinExistence type="inferred from homology"/>
<dbReference type="SUPFAM" id="SSF51645">
    <property type="entry name" value="Malate synthase G"/>
    <property type="match status" value="1"/>
</dbReference>
<feature type="domain" description="Malate synthase TIM barrel" evidence="13">
    <location>
        <begin position="341"/>
        <end position="577"/>
    </location>
</feature>
<feature type="binding site" evidence="10">
    <location>
        <position position="439"/>
    </location>
    <ligand>
        <name>Mg(2+)</name>
        <dbReference type="ChEBI" id="CHEBI:18420"/>
    </ligand>
</feature>
<gene>
    <name evidence="10" type="primary">glcB</name>
    <name evidence="16" type="ORF">NX722_15850</name>
</gene>
<dbReference type="Gene3D" id="3.20.20.360">
    <property type="entry name" value="Malate synthase, domain 3"/>
    <property type="match status" value="2"/>
</dbReference>
<name>A0ABT3MXE3_9GAMM</name>
<feature type="active site" description="Proton donor" evidence="10">
    <location>
        <position position="638"/>
    </location>
</feature>
<dbReference type="InterPro" id="IPR046363">
    <property type="entry name" value="MS_N_TIM-barrel_dom"/>
</dbReference>